<feature type="transmembrane region" description="Helical" evidence="8">
    <location>
        <begin position="31"/>
        <end position="50"/>
    </location>
</feature>
<keyword evidence="4" id="KW-0125">Carotenoid biosynthesis</keyword>
<dbReference type="GO" id="GO:0016020">
    <property type="term" value="C:membrane"/>
    <property type="evidence" value="ECO:0007669"/>
    <property type="project" value="UniProtKB-SubCell"/>
</dbReference>
<gene>
    <name evidence="10" type="ORF">US52_C0005G0010</name>
</gene>
<evidence type="ECO:0000256" key="5">
    <source>
        <dbReference type="ARBA" id="ARBA00022989"/>
    </source>
</evidence>
<dbReference type="Pfam" id="PF18916">
    <property type="entry name" value="Lycopene_cyc"/>
    <property type="match status" value="1"/>
</dbReference>
<evidence type="ECO:0000256" key="4">
    <source>
        <dbReference type="ARBA" id="ARBA00022746"/>
    </source>
</evidence>
<organism evidence="10 11">
    <name type="scientific">candidate division WS6 bacterium GW2011_GWA2_37_6</name>
    <dbReference type="NCBI Taxonomy" id="1619087"/>
    <lineage>
        <taxon>Bacteria</taxon>
        <taxon>Candidatus Dojkabacteria</taxon>
    </lineage>
</organism>
<evidence type="ECO:0000256" key="6">
    <source>
        <dbReference type="ARBA" id="ARBA00023136"/>
    </source>
</evidence>
<evidence type="ECO:0000256" key="1">
    <source>
        <dbReference type="ARBA" id="ARBA00004141"/>
    </source>
</evidence>
<feature type="transmembrane region" description="Helical" evidence="8">
    <location>
        <begin position="130"/>
        <end position="148"/>
    </location>
</feature>
<keyword evidence="6 8" id="KW-0472">Membrane</keyword>
<evidence type="ECO:0000256" key="8">
    <source>
        <dbReference type="SAM" id="Phobius"/>
    </source>
</evidence>
<reference evidence="10 11" key="1">
    <citation type="journal article" date="2015" name="Nature">
        <title>rRNA introns, odd ribosomes, and small enigmatic genomes across a large radiation of phyla.</title>
        <authorList>
            <person name="Brown C.T."/>
            <person name="Hug L.A."/>
            <person name="Thomas B.C."/>
            <person name="Sharon I."/>
            <person name="Castelle C.J."/>
            <person name="Singh A."/>
            <person name="Wilkins M.J."/>
            <person name="Williams K.H."/>
            <person name="Banfield J.F."/>
        </authorList>
    </citation>
    <scope>NUCLEOTIDE SEQUENCE [LARGE SCALE GENOMIC DNA]</scope>
</reference>
<comment type="subcellular location">
    <subcellularLocation>
        <location evidence="1">Membrane</location>
        <topology evidence="1">Multi-pass membrane protein</topology>
    </subcellularLocation>
</comment>
<evidence type="ECO:0000313" key="11">
    <source>
        <dbReference type="Proteomes" id="UP000034852"/>
    </source>
</evidence>
<comment type="pathway">
    <text evidence="2">Carotenoid biosynthesis.</text>
</comment>
<dbReference type="EMBL" id="LBTH01000005">
    <property type="protein sequence ID" value="KKQ36220.1"/>
    <property type="molecule type" value="Genomic_DNA"/>
</dbReference>
<dbReference type="AlphaFoldDB" id="A0A0G0HCF6"/>
<dbReference type="GO" id="GO:0016117">
    <property type="term" value="P:carotenoid biosynthetic process"/>
    <property type="evidence" value="ECO:0007669"/>
    <property type="project" value="UniProtKB-KW"/>
</dbReference>
<keyword evidence="3 8" id="KW-0812">Transmembrane</keyword>
<evidence type="ECO:0000256" key="2">
    <source>
        <dbReference type="ARBA" id="ARBA00004829"/>
    </source>
</evidence>
<sequence>MHSYAYLILVLMLGVPWTVFFILRRDLRKEMLWGSCFVSIFGLTELIFYGEYWKPEFLIQFGNYKIGIEDILLCFFYGGISFVLYQVFFAKRHTHKSKVLKRKNFSMPILAVISGLIVYPFLYALGFSNIIYISSIGLCVIGVITIAFRRDLLRGVFLNALLTSLMIFVIMIIWSLIFPGIINEWWELDKLSGIQPLGIPIEELLWYFSLGLAFGGFYELINELRYKNPTARSK</sequence>
<comment type="caution">
    <text evidence="10">The sequence shown here is derived from an EMBL/GenBank/DDBJ whole genome shotgun (WGS) entry which is preliminary data.</text>
</comment>
<dbReference type="Proteomes" id="UP000034852">
    <property type="component" value="Unassembled WGS sequence"/>
</dbReference>
<keyword evidence="5 8" id="KW-1133">Transmembrane helix</keyword>
<dbReference type="GO" id="GO:0016872">
    <property type="term" value="F:intramolecular lyase activity"/>
    <property type="evidence" value="ECO:0007669"/>
    <property type="project" value="InterPro"/>
</dbReference>
<feature type="transmembrane region" description="Helical" evidence="8">
    <location>
        <begin position="160"/>
        <end position="182"/>
    </location>
</feature>
<feature type="transmembrane region" description="Helical" evidence="8">
    <location>
        <begin position="204"/>
        <end position="221"/>
    </location>
</feature>
<proteinExistence type="predicted"/>
<dbReference type="GO" id="GO:0045436">
    <property type="term" value="F:lycopene beta cyclase activity"/>
    <property type="evidence" value="ECO:0007669"/>
    <property type="project" value="UniProtKB-ARBA"/>
</dbReference>
<feature type="transmembrane region" description="Helical" evidence="8">
    <location>
        <begin position="70"/>
        <end position="89"/>
    </location>
</feature>
<evidence type="ECO:0000256" key="7">
    <source>
        <dbReference type="ARBA" id="ARBA00023235"/>
    </source>
</evidence>
<feature type="domain" description="Lycopene cyclase" evidence="9">
    <location>
        <begin position="130"/>
        <end position="220"/>
    </location>
</feature>
<evidence type="ECO:0000259" key="9">
    <source>
        <dbReference type="Pfam" id="PF18916"/>
    </source>
</evidence>
<evidence type="ECO:0000313" key="10">
    <source>
        <dbReference type="EMBL" id="KKQ36220.1"/>
    </source>
</evidence>
<feature type="transmembrane region" description="Helical" evidence="8">
    <location>
        <begin position="6"/>
        <end position="24"/>
    </location>
</feature>
<evidence type="ECO:0000256" key="3">
    <source>
        <dbReference type="ARBA" id="ARBA00022692"/>
    </source>
</evidence>
<name>A0A0G0HCF6_9BACT</name>
<accession>A0A0G0HCF6</accession>
<keyword evidence="7" id="KW-0413">Isomerase</keyword>
<protein>
    <recommendedName>
        <fullName evidence="9">Lycopene cyclase domain-containing protein</fullName>
    </recommendedName>
</protein>
<dbReference type="InterPro" id="IPR017825">
    <property type="entry name" value="Lycopene_cyclase_dom"/>
</dbReference>
<feature type="transmembrane region" description="Helical" evidence="8">
    <location>
        <begin position="105"/>
        <end position="124"/>
    </location>
</feature>